<keyword evidence="1" id="KW-0812">Transmembrane</keyword>
<dbReference type="Proteomes" id="UP001341820">
    <property type="component" value="Unassembled WGS sequence"/>
</dbReference>
<keyword evidence="1" id="KW-0472">Membrane</keyword>
<reference evidence="2 3" key="1">
    <citation type="submission" date="2023-03" db="EMBL/GenBank/DDBJ databases">
        <title>Bacillus Genome Sequencing.</title>
        <authorList>
            <person name="Dunlap C."/>
        </authorList>
    </citation>
    <scope>NUCLEOTIDE SEQUENCE [LARGE SCALE GENOMIC DNA]</scope>
    <source>
        <strain evidence="2 3">B-4107</strain>
    </source>
</reference>
<sequence length="71" mass="8396">MKTILKMVVFGLSFCFLLWILMPVIDFIFARFNRGVTYSIHLLLLPLILIGSLLLTQWIYEKVEDAFRPYN</sequence>
<accession>A0ABU6NKZ6</accession>
<dbReference type="RefSeq" id="WP_328237451.1">
    <property type="nucleotide sequence ID" value="NZ_JAROAS010000021.1"/>
</dbReference>
<name>A0ABU6NKZ6_9BACI</name>
<comment type="caution">
    <text evidence="2">The sequence shown here is derived from an EMBL/GenBank/DDBJ whole genome shotgun (WGS) entry which is preliminary data.</text>
</comment>
<gene>
    <name evidence="2" type="ORF">P5F74_11050</name>
</gene>
<feature type="transmembrane region" description="Helical" evidence="1">
    <location>
        <begin position="38"/>
        <end position="60"/>
    </location>
</feature>
<evidence type="ECO:0000313" key="2">
    <source>
        <dbReference type="EMBL" id="MED4128671.1"/>
    </source>
</evidence>
<feature type="transmembrane region" description="Helical" evidence="1">
    <location>
        <begin position="7"/>
        <end position="32"/>
    </location>
</feature>
<evidence type="ECO:0000256" key="1">
    <source>
        <dbReference type="SAM" id="Phobius"/>
    </source>
</evidence>
<organism evidence="2 3">
    <name type="scientific">Shouchella miscanthi</name>
    <dbReference type="NCBI Taxonomy" id="2598861"/>
    <lineage>
        <taxon>Bacteria</taxon>
        <taxon>Bacillati</taxon>
        <taxon>Bacillota</taxon>
        <taxon>Bacilli</taxon>
        <taxon>Bacillales</taxon>
        <taxon>Bacillaceae</taxon>
        <taxon>Shouchella</taxon>
    </lineage>
</organism>
<dbReference type="EMBL" id="JAROAS010000021">
    <property type="protein sequence ID" value="MED4128671.1"/>
    <property type="molecule type" value="Genomic_DNA"/>
</dbReference>
<keyword evidence="1" id="KW-1133">Transmembrane helix</keyword>
<keyword evidence="3" id="KW-1185">Reference proteome</keyword>
<proteinExistence type="predicted"/>
<evidence type="ECO:0000313" key="3">
    <source>
        <dbReference type="Proteomes" id="UP001341820"/>
    </source>
</evidence>
<protein>
    <submittedName>
        <fullName evidence="2">Uncharacterized protein</fullName>
    </submittedName>
</protein>